<dbReference type="Pfam" id="PF02732">
    <property type="entry name" value="ERCC4"/>
    <property type="match status" value="1"/>
</dbReference>
<keyword evidence="9" id="KW-0539">Nucleus</keyword>
<keyword evidence="5" id="KW-0227">DNA damage</keyword>
<evidence type="ECO:0000256" key="4">
    <source>
        <dbReference type="ARBA" id="ARBA00022759"/>
    </source>
</evidence>
<dbReference type="GO" id="GO:0003684">
    <property type="term" value="F:damaged DNA binding"/>
    <property type="evidence" value="ECO:0007669"/>
    <property type="project" value="TreeGrafter"/>
</dbReference>
<dbReference type="InterPro" id="IPR047520">
    <property type="entry name" value="XPF_nuclease"/>
</dbReference>
<reference evidence="12" key="1">
    <citation type="journal article" date="2020" name="Fungal Divers.">
        <title>Resolving the Mortierellaceae phylogeny through synthesis of multi-gene phylogenetics and phylogenomics.</title>
        <authorList>
            <person name="Vandepol N."/>
            <person name="Liber J."/>
            <person name="Desiro A."/>
            <person name="Na H."/>
            <person name="Kennedy M."/>
            <person name="Barry K."/>
            <person name="Grigoriev I.V."/>
            <person name="Miller A.N."/>
            <person name="O'Donnell K."/>
            <person name="Stajich J.E."/>
            <person name="Bonito G."/>
        </authorList>
    </citation>
    <scope>NUCLEOTIDE SEQUENCE</scope>
    <source>
        <strain evidence="12">NRRL 2769</strain>
    </source>
</reference>
<evidence type="ECO:0000256" key="1">
    <source>
        <dbReference type="ARBA" id="ARBA00004123"/>
    </source>
</evidence>
<dbReference type="InterPro" id="IPR011335">
    <property type="entry name" value="Restrct_endonuc-II-like"/>
</dbReference>
<dbReference type="CDD" id="cd20078">
    <property type="entry name" value="XPF_nuclease_XPF_euk"/>
    <property type="match status" value="1"/>
</dbReference>
<dbReference type="GO" id="GO:1901255">
    <property type="term" value="P:nucleotide-excision repair involved in interstrand cross-link repair"/>
    <property type="evidence" value="ECO:0007669"/>
    <property type="project" value="TreeGrafter"/>
</dbReference>
<comment type="similarity">
    <text evidence="2">Belongs to the XPF family.</text>
</comment>
<evidence type="ECO:0000256" key="7">
    <source>
        <dbReference type="ARBA" id="ARBA00023125"/>
    </source>
</evidence>
<evidence type="ECO:0000256" key="8">
    <source>
        <dbReference type="ARBA" id="ARBA00023204"/>
    </source>
</evidence>
<dbReference type="GO" id="GO:0000110">
    <property type="term" value="C:nucleotide-excision repair factor 1 complex"/>
    <property type="evidence" value="ECO:0007669"/>
    <property type="project" value="TreeGrafter"/>
</dbReference>
<sequence length="433" mass="48834">MTNPAGSTRGPPPNKRRRVRGGGNMMAPVSKHTTASFEKEAEVIATFIHSTQDDPASTAFVYDQELEEVDDFTDYFGLVESSNLVVIHSYNGESDSRLLENVKPRFIIMYDPDPTFVRCIEVYKACHPGKQVRVYFTVYDNSVEEQLYLSALRREKDAFTKLIRDKSIMVLPIGDIQSKQVQDQSLLRNIHTRIAGGGKLGDDRPLPRIVVDAREFRSSLPFILHSQGMILDPCTITVGDYVLSPNICVERKSISDLISSFSSGRLYTQVEAMTVHYSQPVLLIEFDQDKSFSLQDKSEIRTDISVTELSSKLVLLTIAFPTLRLIWSSSVHATVEIFEDLKRPEEEPDVLQAQVVGVDPEQEIESAFNLTPQDILRSLPGITSKNYKHIMNNVESIRELAEMELTQLTALLGEGPAQTLWNFFHKDSRLDMA</sequence>
<keyword evidence="7" id="KW-0238">DNA-binding</keyword>
<keyword evidence="3" id="KW-0540">Nuclease</keyword>
<evidence type="ECO:0000259" key="11">
    <source>
        <dbReference type="SMART" id="SM00891"/>
    </source>
</evidence>
<keyword evidence="6" id="KW-0378">Hydrolase</keyword>
<feature type="region of interest" description="Disordered" evidence="10">
    <location>
        <begin position="1"/>
        <end position="29"/>
    </location>
</feature>
<keyword evidence="8" id="KW-0234">DNA repair</keyword>
<dbReference type="GO" id="GO:0003697">
    <property type="term" value="F:single-stranded DNA binding"/>
    <property type="evidence" value="ECO:0007669"/>
    <property type="project" value="TreeGrafter"/>
</dbReference>
<name>A0A9P6N328_9FUNG</name>
<dbReference type="AlphaFoldDB" id="A0A9P6N328"/>
<evidence type="ECO:0000256" key="5">
    <source>
        <dbReference type="ARBA" id="ARBA00022763"/>
    </source>
</evidence>
<dbReference type="SUPFAM" id="SSF52980">
    <property type="entry name" value="Restriction endonuclease-like"/>
    <property type="match status" value="1"/>
</dbReference>
<comment type="caution">
    <text evidence="12">The sequence shown here is derived from an EMBL/GenBank/DDBJ whole genome shotgun (WGS) entry which is preliminary data.</text>
</comment>
<dbReference type="SMART" id="SM00891">
    <property type="entry name" value="ERCC4"/>
    <property type="match status" value="1"/>
</dbReference>
<dbReference type="Gene3D" id="3.40.50.10130">
    <property type="match status" value="1"/>
</dbReference>
<accession>A0A9P6N328</accession>
<feature type="domain" description="ERCC4" evidence="11">
    <location>
        <begin position="208"/>
        <end position="288"/>
    </location>
</feature>
<dbReference type="GO" id="GO:0000712">
    <property type="term" value="P:resolution of meiotic recombination intermediates"/>
    <property type="evidence" value="ECO:0007669"/>
    <property type="project" value="TreeGrafter"/>
</dbReference>
<evidence type="ECO:0000256" key="6">
    <source>
        <dbReference type="ARBA" id="ARBA00022801"/>
    </source>
</evidence>
<protein>
    <recommendedName>
        <fullName evidence="11">ERCC4 domain-containing protein</fullName>
    </recommendedName>
</protein>
<dbReference type="SUPFAM" id="SSF47781">
    <property type="entry name" value="RuvA domain 2-like"/>
    <property type="match status" value="1"/>
</dbReference>
<dbReference type="PANTHER" id="PTHR10150:SF0">
    <property type="entry name" value="DNA REPAIR ENDONUCLEASE XPF"/>
    <property type="match status" value="1"/>
</dbReference>
<dbReference type="Gene3D" id="1.10.150.20">
    <property type="entry name" value="5' to 3' exonuclease, C-terminal subdomain"/>
    <property type="match status" value="1"/>
</dbReference>
<dbReference type="Proteomes" id="UP000703661">
    <property type="component" value="Unassembled WGS sequence"/>
</dbReference>
<dbReference type="InterPro" id="IPR010994">
    <property type="entry name" value="RuvA_2-like"/>
</dbReference>
<proteinExistence type="inferred from homology"/>
<evidence type="ECO:0000256" key="3">
    <source>
        <dbReference type="ARBA" id="ARBA00022722"/>
    </source>
</evidence>
<gene>
    <name evidence="12" type="ORF">BGZ80_001606</name>
</gene>
<evidence type="ECO:0000313" key="13">
    <source>
        <dbReference type="Proteomes" id="UP000703661"/>
    </source>
</evidence>
<evidence type="ECO:0000256" key="9">
    <source>
        <dbReference type="ARBA" id="ARBA00023242"/>
    </source>
</evidence>
<evidence type="ECO:0000256" key="2">
    <source>
        <dbReference type="ARBA" id="ARBA00010015"/>
    </source>
</evidence>
<comment type="subcellular location">
    <subcellularLocation>
        <location evidence="1">Nucleus</location>
    </subcellularLocation>
</comment>
<dbReference type="EMBL" id="JAAAID010000137">
    <property type="protein sequence ID" value="KAG0021832.1"/>
    <property type="molecule type" value="Genomic_DNA"/>
</dbReference>
<dbReference type="PANTHER" id="PTHR10150">
    <property type="entry name" value="DNA REPAIR ENDONUCLEASE XPF"/>
    <property type="match status" value="1"/>
</dbReference>
<dbReference type="GO" id="GO:0000724">
    <property type="term" value="P:double-strand break repair via homologous recombination"/>
    <property type="evidence" value="ECO:0007669"/>
    <property type="project" value="TreeGrafter"/>
</dbReference>
<dbReference type="GO" id="GO:0000014">
    <property type="term" value="F:single-stranded DNA endodeoxyribonuclease activity"/>
    <property type="evidence" value="ECO:0007669"/>
    <property type="project" value="TreeGrafter"/>
</dbReference>
<organism evidence="12 13">
    <name type="scientific">Entomortierella chlamydospora</name>
    <dbReference type="NCBI Taxonomy" id="101097"/>
    <lineage>
        <taxon>Eukaryota</taxon>
        <taxon>Fungi</taxon>
        <taxon>Fungi incertae sedis</taxon>
        <taxon>Mucoromycota</taxon>
        <taxon>Mortierellomycotina</taxon>
        <taxon>Mortierellomycetes</taxon>
        <taxon>Mortierellales</taxon>
        <taxon>Mortierellaceae</taxon>
        <taxon>Entomortierella</taxon>
    </lineage>
</organism>
<keyword evidence="13" id="KW-1185">Reference proteome</keyword>
<dbReference type="FunFam" id="3.40.50.10130:FF:000002">
    <property type="entry name" value="DNA repair endonuclease XPF"/>
    <property type="match status" value="1"/>
</dbReference>
<evidence type="ECO:0000313" key="12">
    <source>
        <dbReference type="EMBL" id="KAG0021832.1"/>
    </source>
</evidence>
<keyword evidence="4" id="KW-0255">Endonuclease</keyword>
<evidence type="ECO:0000256" key="10">
    <source>
        <dbReference type="SAM" id="MobiDB-lite"/>
    </source>
</evidence>
<dbReference type="InterPro" id="IPR006166">
    <property type="entry name" value="ERCC4_domain"/>
</dbReference>